<keyword evidence="1" id="KW-0808">Transferase</keyword>
<dbReference type="Proteomes" id="UP001152795">
    <property type="component" value="Unassembled WGS sequence"/>
</dbReference>
<dbReference type="Gene3D" id="3.30.70.270">
    <property type="match status" value="2"/>
</dbReference>
<accession>A0A6S7INV7</accession>
<dbReference type="PANTHER" id="PTHR37984">
    <property type="entry name" value="PROTEIN CBG26694"/>
    <property type="match status" value="1"/>
</dbReference>
<evidence type="ECO:0000256" key="1">
    <source>
        <dbReference type="ARBA" id="ARBA00022679"/>
    </source>
</evidence>
<dbReference type="Gene3D" id="3.30.420.10">
    <property type="entry name" value="Ribonuclease H-like superfamily/Ribonuclease H"/>
    <property type="match status" value="1"/>
</dbReference>
<feature type="compositionally biased region" description="Basic residues" evidence="7">
    <location>
        <begin position="1275"/>
        <end position="1289"/>
    </location>
</feature>
<dbReference type="Gene3D" id="3.10.10.10">
    <property type="entry name" value="HIV Type 1 Reverse Transcriptase, subunit A, domain 1"/>
    <property type="match status" value="1"/>
</dbReference>
<evidence type="ECO:0000313" key="9">
    <source>
        <dbReference type="Proteomes" id="UP001152795"/>
    </source>
</evidence>
<dbReference type="InterPro" id="IPR012337">
    <property type="entry name" value="RNaseH-like_sf"/>
</dbReference>
<dbReference type="InterPro" id="IPR041588">
    <property type="entry name" value="Integrase_H2C2"/>
</dbReference>
<proteinExistence type="predicted"/>
<comment type="caution">
    <text evidence="8">The sequence shown here is derived from an EMBL/GenBank/DDBJ whole genome shotgun (WGS) entry which is preliminary data.</text>
</comment>
<dbReference type="SUPFAM" id="SSF53098">
    <property type="entry name" value="Ribonuclease H-like"/>
    <property type="match status" value="1"/>
</dbReference>
<dbReference type="PROSITE" id="PS50878">
    <property type="entry name" value="RT_POL"/>
    <property type="match status" value="1"/>
</dbReference>
<dbReference type="InterPro" id="IPR050951">
    <property type="entry name" value="Retrovirus_Pol_polyprotein"/>
</dbReference>
<keyword evidence="4" id="KW-0255">Endonuclease</keyword>
<dbReference type="GO" id="GO:0004519">
    <property type="term" value="F:endonuclease activity"/>
    <property type="evidence" value="ECO:0007669"/>
    <property type="project" value="UniProtKB-KW"/>
</dbReference>
<dbReference type="Gene3D" id="1.10.340.70">
    <property type="match status" value="1"/>
</dbReference>
<dbReference type="PROSITE" id="PS50994">
    <property type="entry name" value="INTEGRASE"/>
    <property type="match status" value="1"/>
</dbReference>
<dbReference type="FunFam" id="3.30.420.10:FF:000032">
    <property type="entry name" value="Retrovirus-related Pol polyprotein from transposon 297-like Protein"/>
    <property type="match status" value="1"/>
</dbReference>
<evidence type="ECO:0000256" key="2">
    <source>
        <dbReference type="ARBA" id="ARBA00022695"/>
    </source>
</evidence>
<keyword evidence="3" id="KW-0540">Nuclease</keyword>
<keyword evidence="2" id="KW-0548">Nucleotidyltransferase</keyword>
<evidence type="ECO:0000256" key="4">
    <source>
        <dbReference type="ARBA" id="ARBA00022759"/>
    </source>
</evidence>
<evidence type="ECO:0000256" key="5">
    <source>
        <dbReference type="ARBA" id="ARBA00022801"/>
    </source>
</evidence>
<dbReference type="CDD" id="cd01647">
    <property type="entry name" value="RT_LTR"/>
    <property type="match status" value="1"/>
</dbReference>
<feature type="compositionally biased region" description="Basic and acidic residues" evidence="7">
    <location>
        <begin position="1292"/>
        <end position="1305"/>
    </location>
</feature>
<dbReference type="Pfam" id="PF00078">
    <property type="entry name" value="RVT_1"/>
    <property type="match status" value="1"/>
</dbReference>
<dbReference type="Pfam" id="PF17921">
    <property type="entry name" value="Integrase_H2C2"/>
    <property type="match status" value="1"/>
</dbReference>
<evidence type="ECO:0000256" key="3">
    <source>
        <dbReference type="ARBA" id="ARBA00022722"/>
    </source>
</evidence>
<feature type="region of interest" description="Disordered" evidence="7">
    <location>
        <begin position="267"/>
        <end position="299"/>
    </location>
</feature>
<evidence type="ECO:0000313" key="8">
    <source>
        <dbReference type="EMBL" id="CAB4018430.1"/>
    </source>
</evidence>
<dbReference type="EMBL" id="CACRXK020009999">
    <property type="protein sequence ID" value="CAB4018430.1"/>
    <property type="molecule type" value="Genomic_DNA"/>
</dbReference>
<keyword evidence="9" id="KW-1185">Reference proteome</keyword>
<dbReference type="GO" id="GO:0003964">
    <property type="term" value="F:RNA-directed DNA polymerase activity"/>
    <property type="evidence" value="ECO:0007669"/>
    <property type="project" value="UniProtKB-KW"/>
</dbReference>
<dbReference type="GO" id="GO:0015074">
    <property type="term" value="P:DNA integration"/>
    <property type="evidence" value="ECO:0007669"/>
    <property type="project" value="InterPro"/>
</dbReference>
<sequence>MYGTLSVKWAKSTFFMGHWCTSVTDLKKKWLDEQLPDLPIKNIESLFNDGTELDLKTANGTPMPYEGFAVVEFKLETASTDRTIMVPMLVTHETLDYPIIGYNVIEELVKKDKVPDQIVMEWAASFPDVNCAKIQSLVSLIQAPSPEHLCFVKTIKQDVVVPRKTTVSIKCRANTGPVEKRIPVLFEPSSEQSWPSGLQITEELLTIPHGSSCRVQINVSNTSNHDITLNKRTVLGTLQLVKSVTLQEVRLKDVDLGKTQAVNSVYSEPGKNCPMPTMEDGVQTSQTTENRDNDYNPINDLDLSGLTTQQRVMVKQMLEEEKESFSTSDDDIGCIEELELKLNMKDQTPVQKTYNSIPLPLYHKVKQYIEDLLNRGWITKSKSPYSSPVVCVRKKNGELRLCVDYRELNKRTTPDRHPLPRVQDTLDGLGGNKWFSLVDQGKAYHQGFMHVESRPMTAFVTPWGLYEWVRIPFGLTNAPASFQRFMEGCLEGLRDDICLPYLDDIIVFSKTFEEHIDHLRTVLQRLRAHGVKLKAKKCNLFQREVCYLGRIVSEKGYRIDPKNVSALKSLKEMPPKSIGEVRKLLGLLGYYRRYVPDFSRLAKPLFDLLKDTGKANCVRSSKPVTWLQLHQDALNSLIDLLSSPPILAYPDVNLPYTLYTDASDKGLGAALYQCQEGKLRVIGYGSRTLTAAEKNYYLHSGKLEFLALKWAITEHFRDYLYYAPSFVVYTDNNPLTYITSSAKLNATGHRWLAELADFNFTIKYHPGRKNQVADTLSRMPVNVEEYISQCTAETSQEDIEAINQGVEAQAAGKTTWINAVTGNMDIADQNETAGATRQEISPKALYSAQRNDHNLKQVIQYLENSTEKPSIRDRVAETKTTRRLMNEWKKLELGEDGILRRRAGEYLQLVLPRQFHRMVYRELHEEMGHLGWERTFQLAKTRFYWPYMQRDIQHYITNVCSCLKQRRPKVFPKAPQQHLTSSAPFELISIDFVHLEKSKGGYEYILVVVDHFTRFAQAYATRNKSARTAANKLYNDFVLRFGFPSRIHHDQGGEFENNLFKHLEELCGVQHSRTTPYHPEGNGQAERFNQTLLAMLRTLPEEKKSNWADSLNKVVHAYNCTRNDATGFAPFFLLFGRAPRLPIDQIFGLCHPSQSVSYPKYVEQWATDMKDAYEIVRKRTGHQLHTRGERERKRAHSSALNPGDRVLVRNLSERGGPAKLRAYWEDKIHIVVERKGQDSPVYKVKSEGAEGRIRVLHRNLLLPCHFLEQQSANKGNKRNSRNRKKRPVKTSHVTDEAMSEARESGTDGDGYSDINFEEYRSAQRPEPVVVPDVQINGDIPNEGPDLVNVNDQGGEELNGEVPPHNEIGNVNAPVQNEMAENEDQPWNDENIEDPWPAERPQRVRQPPVRFGYNQPGNPALFCQAVNTNLQPWPMTPYPPWNPGWLPPQPQFWSPIAMQCPWQMFHPPMCNASTPFYPIGPVGMW</sequence>
<evidence type="ECO:0000256" key="7">
    <source>
        <dbReference type="SAM" id="MobiDB-lite"/>
    </source>
</evidence>
<dbReference type="InterPro" id="IPR000477">
    <property type="entry name" value="RT_dom"/>
</dbReference>
<protein>
    <submittedName>
        <fullName evidence="8">Retrovirus-related Pol poly from transposon</fullName>
    </submittedName>
</protein>
<dbReference type="InterPro" id="IPR041373">
    <property type="entry name" value="RT_RNaseH"/>
</dbReference>
<dbReference type="InterPro" id="IPR043502">
    <property type="entry name" value="DNA/RNA_pol_sf"/>
</dbReference>
<organism evidence="8 9">
    <name type="scientific">Paramuricea clavata</name>
    <name type="common">Red gorgonian</name>
    <name type="synonym">Violescent sea-whip</name>
    <dbReference type="NCBI Taxonomy" id="317549"/>
    <lineage>
        <taxon>Eukaryota</taxon>
        <taxon>Metazoa</taxon>
        <taxon>Cnidaria</taxon>
        <taxon>Anthozoa</taxon>
        <taxon>Octocorallia</taxon>
        <taxon>Malacalcyonacea</taxon>
        <taxon>Plexauridae</taxon>
        <taxon>Paramuricea</taxon>
    </lineage>
</organism>
<keyword evidence="6" id="KW-0695">RNA-directed DNA polymerase</keyword>
<dbReference type="GO" id="GO:0016787">
    <property type="term" value="F:hydrolase activity"/>
    <property type="evidence" value="ECO:0007669"/>
    <property type="project" value="UniProtKB-KW"/>
</dbReference>
<dbReference type="OrthoDB" id="4369127at2759"/>
<dbReference type="Pfam" id="PF00665">
    <property type="entry name" value="rve"/>
    <property type="match status" value="1"/>
</dbReference>
<gene>
    <name evidence="8" type="ORF">PACLA_8A067531</name>
</gene>
<dbReference type="CDD" id="cd09274">
    <property type="entry name" value="RNase_HI_RT_Ty3"/>
    <property type="match status" value="1"/>
</dbReference>
<dbReference type="InterPro" id="IPR043128">
    <property type="entry name" value="Rev_trsase/Diguanyl_cyclase"/>
</dbReference>
<dbReference type="GO" id="GO:0003676">
    <property type="term" value="F:nucleic acid binding"/>
    <property type="evidence" value="ECO:0007669"/>
    <property type="project" value="InterPro"/>
</dbReference>
<name>A0A6S7INV7_PARCT</name>
<dbReference type="InterPro" id="IPR036397">
    <property type="entry name" value="RNaseH_sf"/>
</dbReference>
<dbReference type="Pfam" id="PF17917">
    <property type="entry name" value="RT_RNaseH"/>
    <property type="match status" value="1"/>
</dbReference>
<feature type="region of interest" description="Disordered" evidence="7">
    <location>
        <begin position="1271"/>
        <end position="1311"/>
    </location>
</feature>
<dbReference type="FunFam" id="1.10.340.70:FF:000001">
    <property type="entry name" value="Retrovirus-related Pol polyprotein from transposon gypsy-like Protein"/>
    <property type="match status" value="1"/>
</dbReference>
<dbReference type="InterPro" id="IPR001584">
    <property type="entry name" value="Integrase_cat-core"/>
</dbReference>
<reference evidence="8" key="1">
    <citation type="submission" date="2020-04" db="EMBL/GenBank/DDBJ databases">
        <authorList>
            <person name="Alioto T."/>
            <person name="Alioto T."/>
            <person name="Gomez Garrido J."/>
        </authorList>
    </citation>
    <scope>NUCLEOTIDE SEQUENCE</scope>
    <source>
        <strain evidence="8">A484AB</strain>
    </source>
</reference>
<dbReference type="SUPFAM" id="SSF56672">
    <property type="entry name" value="DNA/RNA polymerases"/>
    <property type="match status" value="1"/>
</dbReference>
<evidence type="ECO:0000256" key="6">
    <source>
        <dbReference type="ARBA" id="ARBA00022918"/>
    </source>
</evidence>
<dbReference type="PANTHER" id="PTHR37984:SF15">
    <property type="entry name" value="INTEGRASE CATALYTIC DOMAIN-CONTAINING PROTEIN"/>
    <property type="match status" value="1"/>
</dbReference>
<keyword evidence="5" id="KW-0378">Hydrolase</keyword>